<reference evidence="2 3" key="1">
    <citation type="submission" date="2024-03" db="EMBL/GenBank/DDBJ databases">
        <title>A high-quality draft genome sequence of Diaporthe vaccinii, a causative agent of upright dieback and viscid rot disease in cranberry plants.</title>
        <authorList>
            <person name="Sarrasin M."/>
            <person name="Lang B.F."/>
            <person name="Burger G."/>
        </authorList>
    </citation>
    <scope>NUCLEOTIDE SEQUENCE [LARGE SCALE GENOMIC DNA]</scope>
    <source>
        <strain evidence="2 3">IS7</strain>
    </source>
</reference>
<feature type="compositionally biased region" description="Polar residues" evidence="1">
    <location>
        <begin position="130"/>
        <end position="141"/>
    </location>
</feature>
<protein>
    <submittedName>
        <fullName evidence="2">Uncharacterized protein</fullName>
    </submittedName>
</protein>
<organism evidence="2 3">
    <name type="scientific">Diaporthe vaccinii</name>
    <dbReference type="NCBI Taxonomy" id="105482"/>
    <lineage>
        <taxon>Eukaryota</taxon>
        <taxon>Fungi</taxon>
        <taxon>Dikarya</taxon>
        <taxon>Ascomycota</taxon>
        <taxon>Pezizomycotina</taxon>
        <taxon>Sordariomycetes</taxon>
        <taxon>Sordariomycetidae</taxon>
        <taxon>Diaporthales</taxon>
        <taxon>Diaporthaceae</taxon>
        <taxon>Diaporthe</taxon>
        <taxon>Diaporthe eres species complex</taxon>
    </lineage>
</organism>
<dbReference type="EMBL" id="JBAWTH010000108">
    <property type="protein sequence ID" value="KAL2276791.1"/>
    <property type="molecule type" value="Genomic_DNA"/>
</dbReference>
<feature type="region of interest" description="Disordered" evidence="1">
    <location>
        <begin position="60"/>
        <end position="165"/>
    </location>
</feature>
<gene>
    <name evidence="2" type="ORF">FJTKL_00451</name>
</gene>
<evidence type="ECO:0000313" key="3">
    <source>
        <dbReference type="Proteomes" id="UP001600888"/>
    </source>
</evidence>
<proteinExistence type="predicted"/>
<comment type="caution">
    <text evidence="2">The sequence shown here is derived from an EMBL/GenBank/DDBJ whole genome shotgun (WGS) entry which is preliminary data.</text>
</comment>
<sequence length="408" mass="45262">MISPGSAEPVTRSRTKGKPDTRVIGIIPLSVGFLLYASAKYWKRTMPSSTSKLVCLWRRRGQKGSSRPANPNSRFTPVKHSTPPSRVSTLTQTPIPSNDPATSEFHAADGSEQSTTSIDNSRLPARKCKGTQTCTNPTDILTTRKSDSHLGPNKLFDDAGTESDSEDGLKKWFEDGGLENSKEIQALSQRMSDITITAPSSNDDPELAKLIQIANNISPSDTLPDLEKSIDVLEKYLESRAQKKVEEDQARNKEVERAEKLSQEREEALHPVAEKLKRASKIITSSMKKAFSLVLSVLKGGLKVLETLSFMAAELTFQTHYEVALKAILFLVTAYDSAVELTREIKTVFDKLGGYVAEIKDLNKYIKSVPMSKATSRLFVSIVEFIVSAGTYLTWHPWQDGHICRREK</sequence>
<feature type="compositionally biased region" description="Polar residues" evidence="1">
    <location>
        <begin position="111"/>
        <end position="120"/>
    </location>
</feature>
<feature type="compositionally biased region" description="Polar residues" evidence="1">
    <location>
        <begin position="63"/>
        <end position="75"/>
    </location>
</feature>
<accession>A0ABR4E339</accession>
<evidence type="ECO:0000313" key="2">
    <source>
        <dbReference type="EMBL" id="KAL2276791.1"/>
    </source>
</evidence>
<name>A0ABR4E339_9PEZI</name>
<dbReference type="Proteomes" id="UP001600888">
    <property type="component" value="Unassembled WGS sequence"/>
</dbReference>
<evidence type="ECO:0000256" key="1">
    <source>
        <dbReference type="SAM" id="MobiDB-lite"/>
    </source>
</evidence>
<keyword evidence="3" id="KW-1185">Reference proteome</keyword>
<feature type="compositionally biased region" description="Polar residues" evidence="1">
    <location>
        <begin position="82"/>
        <end position="101"/>
    </location>
</feature>